<reference evidence="2 3" key="1">
    <citation type="journal article" date="2019" name="Int. J. Syst. Evol. Microbiol.">
        <title>The Global Catalogue of Microorganisms (GCM) 10K type strain sequencing project: providing services to taxonomists for standard genome sequencing and annotation.</title>
        <authorList>
            <consortium name="The Broad Institute Genomics Platform"/>
            <consortium name="The Broad Institute Genome Sequencing Center for Infectious Disease"/>
            <person name="Wu L."/>
            <person name="Ma J."/>
        </authorList>
    </citation>
    <scope>NUCLEOTIDE SEQUENCE [LARGE SCALE GENOMIC DNA]</scope>
    <source>
        <strain evidence="2 3">JCM 4505</strain>
    </source>
</reference>
<dbReference type="PANTHER" id="PTHR35526">
    <property type="entry name" value="ANTI-SIGMA-F FACTOR RSBW-RELATED"/>
    <property type="match status" value="1"/>
</dbReference>
<proteinExistence type="predicted"/>
<keyword evidence="3" id="KW-1185">Reference proteome</keyword>
<evidence type="ECO:0000313" key="3">
    <source>
        <dbReference type="Proteomes" id="UP001501867"/>
    </source>
</evidence>
<dbReference type="InterPro" id="IPR050267">
    <property type="entry name" value="Anti-sigma-factor_SerPK"/>
</dbReference>
<accession>A0ABN0VMU4</accession>
<sequence length="143" mass="15498">MGERLHAWGFPYGTEAHDTLTVLVAELATNAVRHGRVPSRDFRVRLTAMHPATVPIEATDTRGERLPEPATCPPGLDRTDGGGGETSTPWTLLGHSRRTRPTSLDGRSPHAADWFRHVGPADTTCVRTPARGRDGGGARCRSR</sequence>
<organism evidence="2 3">
    <name type="scientific">Streptomyces polychromogenes</name>
    <dbReference type="NCBI Taxonomy" id="67342"/>
    <lineage>
        <taxon>Bacteria</taxon>
        <taxon>Bacillati</taxon>
        <taxon>Actinomycetota</taxon>
        <taxon>Actinomycetes</taxon>
        <taxon>Kitasatosporales</taxon>
        <taxon>Streptomycetaceae</taxon>
        <taxon>Streptomyces</taxon>
    </lineage>
</organism>
<dbReference type="Gene3D" id="3.30.565.10">
    <property type="entry name" value="Histidine kinase-like ATPase, C-terminal domain"/>
    <property type="match status" value="1"/>
</dbReference>
<protein>
    <recommendedName>
        <fullName evidence="4">Histidine kinase/HSP90-like ATPase domain-containing protein</fullName>
    </recommendedName>
</protein>
<feature type="region of interest" description="Disordered" evidence="1">
    <location>
        <begin position="57"/>
        <end position="111"/>
    </location>
</feature>
<name>A0ABN0VMU4_9ACTN</name>
<dbReference type="InterPro" id="IPR036890">
    <property type="entry name" value="HATPase_C_sf"/>
</dbReference>
<comment type="caution">
    <text evidence="2">The sequence shown here is derived from an EMBL/GenBank/DDBJ whole genome shotgun (WGS) entry which is preliminary data.</text>
</comment>
<evidence type="ECO:0000313" key="2">
    <source>
        <dbReference type="EMBL" id="GAA0311645.1"/>
    </source>
</evidence>
<dbReference type="EMBL" id="BAAABV010000024">
    <property type="protein sequence ID" value="GAA0311645.1"/>
    <property type="molecule type" value="Genomic_DNA"/>
</dbReference>
<dbReference type="PANTHER" id="PTHR35526:SF3">
    <property type="entry name" value="ANTI-SIGMA-F FACTOR RSBW"/>
    <property type="match status" value="1"/>
</dbReference>
<gene>
    <name evidence="2" type="ORF">GCM10010302_58040</name>
</gene>
<evidence type="ECO:0008006" key="4">
    <source>
        <dbReference type="Google" id="ProtNLM"/>
    </source>
</evidence>
<evidence type="ECO:0000256" key="1">
    <source>
        <dbReference type="SAM" id="MobiDB-lite"/>
    </source>
</evidence>
<dbReference type="Proteomes" id="UP001501867">
    <property type="component" value="Unassembled WGS sequence"/>
</dbReference>